<dbReference type="InterPro" id="IPR050466">
    <property type="entry name" value="Carboxylest/Gibb_receptor"/>
</dbReference>
<evidence type="ECO:0000313" key="4">
    <source>
        <dbReference type="EMBL" id="KAH7557536.1"/>
    </source>
</evidence>
<keyword evidence="2" id="KW-0812">Transmembrane</keyword>
<evidence type="ECO:0000313" key="5">
    <source>
        <dbReference type="Proteomes" id="UP000827721"/>
    </source>
</evidence>
<dbReference type="Proteomes" id="UP000827721">
    <property type="component" value="Unassembled WGS sequence"/>
</dbReference>
<keyword evidence="2" id="KW-0472">Membrane</keyword>
<evidence type="ECO:0000259" key="3">
    <source>
        <dbReference type="Pfam" id="PF07859"/>
    </source>
</evidence>
<keyword evidence="5" id="KW-1185">Reference proteome</keyword>
<feature type="transmembrane region" description="Helical" evidence="2">
    <location>
        <begin position="281"/>
        <end position="302"/>
    </location>
</feature>
<dbReference type="PANTHER" id="PTHR23024">
    <property type="entry name" value="ARYLACETAMIDE DEACETYLASE"/>
    <property type="match status" value="1"/>
</dbReference>
<organism evidence="4 5">
    <name type="scientific">Xanthoceras sorbifolium</name>
    <dbReference type="NCBI Taxonomy" id="99658"/>
    <lineage>
        <taxon>Eukaryota</taxon>
        <taxon>Viridiplantae</taxon>
        <taxon>Streptophyta</taxon>
        <taxon>Embryophyta</taxon>
        <taxon>Tracheophyta</taxon>
        <taxon>Spermatophyta</taxon>
        <taxon>Magnoliopsida</taxon>
        <taxon>eudicotyledons</taxon>
        <taxon>Gunneridae</taxon>
        <taxon>Pentapetalae</taxon>
        <taxon>rosids</taxon>
        <taxon>malvids</taxon>
        <taxon>Sapindales</taxon>
        <taxon>Sapindaceae</taxon>
        <taxon>Xanthoceroideae</taxon>
        <taxon>Xanthoceras</taxon>
    </lineage>
</organism>
<dbReference type="InterPro" id="IPR029058">
    <property type="entry name" value="AB_hydrolase_fold"/>
</dbReference>
<evidence type="ECO:0000256" key="2">
    <source>
        <dbReference type="SAM" id="Phobius"/>
    </source>
</evidence>
<name>A0ABQ8HG04_9ROSI</name>
<gene>
    <name evidence="4" type="ORF">JRO89_XS11G0175400</name>
</gene>
<keyword evidence="2" id="KW-1133">Transmembrane helix</keyword>
<comment type="similarity">
    <text evidence="1">Belongs to the 'GDXG' lipolytic enzyme family.</text>
</comment>
<reference evidence="4 5" key="1">
    <citation type="submission" date="2021-02" db="EMBL/GenBank/DDBJ databases">
        <title>Plant Genome Project.</title>
        <authorList>
            <person name="Zhang R.-G."/>
        </authorList>
    </citation>
    <scope>NUCLEOTIDE SEQUENCE [LARGE SCALE GENOMIC DNA]</scope>
    <source>
        <tissue evidence="4">Leaves</tissue>
    </source>
</reference>
<sequence length="303" mass="34256">MSSSTNVYVRIFLPRHHHQPLNYSSSVRLPLIVYFHGGAFILCSADMTVFHDFCLNMAVQLQAVVVSVEYRLAPEHRLPATYDDAMQVLHWIKASQEEEEWLSKYADFSNCFLMGTSAGGNLAYHAGLRATAQVDDLLPLQIGGLILHHAFFSGVNMTDSELRLVEKDPIYHPSVSELSWSLCLPHEADRDHEYCNPTVESGSKLLLDRIKWLGWKVMVTGTDGDPLIDRLIELVKIIKQKGVQVVAHFAEEGFHAMEIADGSKAEVLYDQIKHFIFSSNLFAWSVMVIGNMYICMSLLIWLL</sequence>
<dbReference type="InterPro" id="IPR013094">
    <property type="entry name" value="AB_hydrolase_3"/>
</dbReference>
<accession>A0ABQ8HG04</accession>
<comment type="caution">
    <text evidence="4">The sequence shown here is derived from an EMBL/GenBank/DDBJ whole genome shotgun (WGS) entry which is preliminary data.</text>
</comment>
<proteinExistence type="inferred from homology"/>
<dbReference type="Pfam" id="PF07859">
    <property type="entry name" value="Abhydrolase_3"/>
    <property type="match status" value="1"/>
</dbReference>
<dbReference type="EMBL" id="JAFEMO010000011">
    <property type="protein sequence ID" value="KAH7557536.1"/>
    <property type="molecule type" value="Genomic_DNA"/>
</dbReference>
<dbReference type="SUPFAM" id="SSF53474">
    <property type="entry name" value="alpha/beta-Hydrolases"/>
    <property type="match status" value="1"/>
</dbReference>
<feature type="domain" description="Alpha/beta hydrolase fold-3" evidence="3">
    <location>
        <begin position="32"/>
        <end position="257"/>
    </location>
</feature>
<dbReference type="Gene3D" id="3.40.50.1820">
    <property type="entry name" value="alpha/beta hydrolase"/>
    <property type="match status" value="1"/>
</dbReference>
<evidence type="ECO:0000256" key="1">
    <source>
        <dbReference type="ARBA" id="ARBA00010515"/>
    </source>
</evidence>
<protein>
    <recommendedName>
        <fullName evidence="3">Alpha/beta hydrolase fold-3 domain-containing protein</fullName>
    </recommendedName>
</protein>
<dbReference type="PANTHER" id="PTHR23024:SF546">
    <property type="entry name" value="CARBOXYLESTERASE 120-RELATED"/>
    <property type="match status" value="1"/>
</dbReference>